<protein>
    <submittedName>
        <fullName evidence="1">Uncharacterized protein</fullName>
    </submittedName>
</protein>
<evidence type="ECO:0000313" key="2">
    <source>
        <dbReference type="Proteomes" id="UP000033423"/>
    </source>
</evidence>
<dbReference type="Proteomes" id="UP000033423">
    <property type="component" value="Unassembled WGS sequence"/>
</dbReference>
<gene>
    <name evidence="1" type="ORF">MBAV_005621</name>
</gene>
<keyword evidence="2" id="KW-1185">Reference proteome</keyword>
<reference evidence="1 2" key="1">
    <citation type="submission" date="2015-02" db="EMBL/GenBank/DDBJ databases">
        <title>Single-cell genomics of uncultivated deep-branching MTB reveals a conserved set of magnetosome genes.</title>
        <authorList>
            <person name="Kolinko S."/>
            <person name="Richter M."/>
            <person name="Glockner F.O."/>
            <person name="Brachmann A."/>
            <person name="Schuler D."/>
        </authorList>
    </citation>
    <scope>NUCLEOTIDE SEQUENCE [LARGE SCALE GENOMIC DNA]</scope>
    <source>
        <strain evidence="1">TM-1</strain>
    </source>
</reference>
<dbReference type="AlphaFoldDB" id="A0A0F3GND0"/>
<accession>A0A0F3GND0</accession>
<comment type="caution">
    <text evidence="1">The sequence shown here is derived from an EMBL/GenBank/DDBJ whole genome shotgun (WGS) entry which is preliminary data.</text>
</comment>
<sequence length="244" mass="28189">MCFYAKDKKIPIIGLQVFPVIQTPPIFLTALDYLVIKEEYEREFLKGYGVDQDRVFVLNYDRDAYLVNTVEDKYLDFLLNPIVEVPKEELAILVINHPRLRFCIREIIEVVGALNVPKTLFLLKRKFVIRELSEDDIIRDLFMDDIKKVKGRSFIMESDAKSNLLMISDIIISPSYLSTLGFASSYNKLSIVYNPLNDKDVFQKGVTFISDKETLKKTVMQEYEKKKAIVSLSDIVSAVGKRRV</sequence>
<proteinExistence type="predicted"/>
<dbReference type="EMBL" id="LACI01002403">
    <property type="protein sequence ID" value="KJU82203.1"/>
    <property type="molecule type" value="Genomic_DNA"/>
</dbReference>
<name>A0A0F3GND0_9BACT</name>
<organism evidence="1 2">
    <name type="scientific">Candidatus Magnetobacterium bavaricum</name>
    <dbReference type="NCBI Taxonomy" id="29290"/>
    <lineage>
        <taxon>Bacteria</taxon>
        <taxon>Pseudomonadati</taxon>
        <taxon>Nitrospirota</taxon>
        <taxon>Thermodesulfovibrionia</taxon>
        <taxon>Thermodesulfovibrionales</taxon>
        <taxon>Candidatus Magnetobacteriaceae</taxon>
        <taxon>Candidatus Magnetobacterium</taxon>
    </lineage>
</organism>
<evidence type="ECO:0000313" key="1">
    <source>
        <dbReference type="EMBL" id="KJU82203.1"/>
    </source>
</evidence>